<evidence type="ECO:0000259" key="10">
    <source>
        <dbReference type="PROSITE" id="PS52039"/>
    </source>
</evidence>
<dbReference type="InterPro" id="IPR023406">
    <property type="entry name" value="Topo_IA_AS"/>
</dbReference>
<dbReference type="SMART" id="SM00437">
    <property type="entry name" value="TOP1Ac"/>
    <property type="match status" value="1"/>
</dbReference>
<dbReference type="Gene3D" id="1.10.460.10">
    <property type="entry name" value="Topoisomerase I, domain 2"/>
    <property type="match status" value="1"/>
</dbReference>
<dbReference type="PRINTS" id="PR00417">
    <property type="entry name" value="PRTPISMRASEI"/>
</dbReference>
<dbReference type="FunFam" id="3.40.50.140:FF:000005">
    <property type="entry name" value="DNA topoisomerase"/>
    <property type="match status" value="1"/>
</dbReference>
<dbReference type="PANTHER" id="PTHR11390:SF21">
    <property type="entry name" value="DNA TOPOISOMERASE 3-ALPHA"/>
    <property type="match status" value="1"/>
</dbReference>
<dbReference type="GO" id="GO:0006310">
    <property type="term" value="P:DNA recombination"/>
    <property type="evidence" value="ECO:0007669"/>
    <property type="project" value="TreeGrafter"/>
</dbReference>
<evidence type="ECO:0000256" key="4">
    <source>
        <dbReference type="ARBA" id="ARBA00023029"/>
    </source>
</evidence>
<evidence type="ECO:0000256" key="3">
    <source>
        <dbReference type="ARBA" id="ARBA00012891"/>
    </source>
</evidence>
<comment type="function">
    <text evidence="7">Introduces a single-strand break via transesterification at a target site in duplex DNA. Releases the supercoiling and torsional tension of DNA introduced during the DNA replication and transcription by transiently cleaving and rejoining one strand of the DNA duplex. The scissile phosphodiester is attacked by the catalytic tyrosine of the enzyme, resulting in the formation of a DNA-(5'-phosphotyrosyl)-enzyme intermediate and the expulsion of a 3'-OH DNA strand.</text>
</comment>
<feature type="domain" description="Toprim" evidence="9">
    <location>
        <begin position="4"/>
        <end position="157"/>
    </location>
</feature>
<dbReference type="SUPFAM" id="SSF56712">
    <property type="entry name" value="Prokaryotic type I DNA topoisomerase"/>
    <property type="match status" value="1"/>
</dbReference>
<evidence type="ECO:0000256" key="8">
    <source>
        <dbReference type="SAM" id="MobiDB-lite"/>
    </source>
</evidence>
<dbReference type="Gene3D" id="2.70.20.10">
    <property type="entry name" value="Topoisomerase I, domain 3"/>
    <property type="match status" value="1"/>
</dbReference>
<feature type="domain" description="Topo IA-type catalytic" evidence="10">
    <location>
        <begin position="172"/>
        <end position="652"/>
    </location>
</feature>
<dbReference type="SMART" id="SM00436">
    <property type="entry name" value="TOP1Bc"/>
    <property type="match status" value="1"/>
</dbReference>
<sequence length="675" mass="76497">MVTKVLCVAEKPSIARAVAGHLAGENVQGRNIQGNNFTKNFEFDFNFPTWGPCSVVMTSVAGHLTSQDFAPEYKKWQGCDPAALFEASIVNFVDEDRKPIAANIERQARYCQILYIWTDCDREGEHIGTEIRKTASDINPRLRQPGKTVRARFSNIERAHILNAARHPIPLDEAQADAVSARMELDLRIGSSYTRSLTLNVGNIIKQRMQSDDKQILSYGSCQFPTLGFVVERYFRVRKFVPETFWSIKVMHKKDDINVSFRWARGHLFDRLVAVILFERCLSAKTARVTKMQTKPTSKWKPLPLTTVELQKCGSRFLRMDSQRVMQLAEQLYQKGWISYPRTETDQFDRAIDLRALIQKQTQGQTPWTAFAGDLLNGEFSNPRQGRNNDKAHPPIHPVNFVSPETLTAEEQRVHEFIVRRFLACCAKDAQGSKTDVSILYGPETFNTSGLIVLERNYLDVYPYDKWTSSQDLPNYREGDIFEPTEARIEDGKTSPPTYLTEPELIGLMDANGIGTDATMAEHIAKIKERQYVQTQVRGAALRRDDQDAESDFEDVADRTAPPARGRGRGRGRGGHGGAQRGAPQNQGMQEFIPTTLGVALVEGYDNMGLETSLSKPFLRKEMELKMKAICEGRMTRREVVQESLDQYRDVYIRAQRQLPVLHAAVRKYVFGEAG</sequence>
<dbReference type="InParanoid" id="A0A1V8SEH2"/>
<keyword evidence="4 7" id="KW-0799">Topoisomerase</keyword>
<dbReference type="InterPro" id="IPR006171">
    <property type="entry name" value="TOPRIM_dom"/>
</dbReference>
<dbReference type="CDD" id="cd00186">
    <property type="entry name" value="TOP1Ac"/>
    <property type="match status" value="1"/>
</dbReference>
<dbReference type="PROSITE" id="PS52039">
    <property type="entry name" value="TOPO_IA_2"/>
    <property type="match status" value="1"/>
</dbReference>
<keyword evidence="12" id="KW-1185">Reference proteome</keyword>
<dbReference type="GO" id="GO:0006265">
    <property type="term" value="P:DNA topological change"/>
    <property type="evidence" value="ECO:0007669"/>
    <property type="project" value="InterPro"/>
</dbReference>
<evidence type="ECO:0000256" key="7">
    <source>
        <dbReference type="RuleBase" id="RU362092"/>
    </source>
</evidence>
<dbReference type="Gene3D" id="3.40.50.140">
    <property type="match status" value="1"/>
</dbReference>
<dbReference type="InterPro" id="IPR000380">
    <property type="entry name" value="Topo_IA"/>
</dbReference>
<dbReference type="PANTHER" id="PTHR11390">
    <property type="entry name" value="PROKARYOTIC DNA TOPOISOMERASE"/>
    <property type="match status" value="1"/>
</dbReference>
<keyword evidence="6 7" id="KW-0413">Isomerase</keyword>
<proteinExistence type="inferred from homology"/>
<organism evidence="11 12">
    <name type="scientific">Cryoendolithus antarcticus</name>
    <dbReference type="NCBI Taxonomy" id="1507870"/>
    <lineage>
        <taxon>Eukaryota</taxon>
        <taxon>Fungi</taxon>
        <taxon>Dikarya</taxon>
        <taxon>Ascomycota</taxon>
        <taxon>Pezizomycotina</taxon>
        <taxon>Dothideomycetes</taxon>
        <taxon>Dothideomycetidae</taxon>
        <taxon>Cladosporiales</taxon>
        <taxon>Cladosporiaceae</taxon>
        <taxon>Cryoendolithus</taxon>
    </lineage>
</organism>
<dbReference type="OrthoDB" id="430051at2759"/>
<dbReference type="STRING" id="1507870.A0A1V8SEH2"/>
<dbReference type="GO" id="GO:0031422">
    <property type="term" value="C:RecQ family helicase-topoisomerase III complex"/>
    <property type="evidence" value="ECO:0007669"/>
    <property type="project" value="TreeGrafter"/>
</dbReference>
<dbReference type="GO" id="GO:0003917">
    <property type="term" value="F:DNA topoisomerase type I (single strand cut, ATP-independent) activity"/>
    <property type="evidence" value="ECO:0007669"/>
    <property type="project" value="UniProtKB-EC"/>
</dbReference>
<dbReference type="InterPro" id="IPR013824">
    <property type="entry name" value="Topo_IA_cen_sub1"/>
</dbReference>
<protein>
    <recommendedName>
        <fullName evidence="3 7">DNA topoisomerase</fullName>
        <ecNumber evidence="3 7">5.6.2.1</ecNumber>
    </recommendedName>
</protein>
<dbReference type="SMART" id="SM00493">
    <property type="entry name" value="TOPRIM"/>
    <property type="match status" value="1"/>
</dbReference>
<dbReference type="Pfam" id="PF01131">
    <property type="entry name" value="Topoisom_bac"/>
    <property type="match status" value="1"/>
</dbReference>
<dbReference type="PROSITE" id="PS50880">
    <property type="entry name" value="TOPRIM"/>
    <property type="match status" value="1"/>
</dbReference>
<evidence type="ECO:0000256" key="2">
    <source>
        <dbReference type="ARBA" id="ARBA00009446"/>
    </source>
</evidence>
<evidence type="ECO:0000256" key="5">
    <source>
        <dbReference type="ARBA" id="ARBA00023125"/>
    </source>
</evidence>
<dbReference type="InterPro" id="IPR003601">
    <property type="entry name" value="Topo_IA_2"/>
</dbReference>
<evidence type="ECO:0000256" key="1">
    <source>
        <dbReference type="ARBA" id="ARBA00000213"/>
    </source>
</evidence>
<dbReference type="FunCoup" id="A0A1V8SEH2">
    <property type="interactions" value="1659"/>
</dbReference>
<feature type="region of interest" description="Disordered" evidence="8">
    <location>
        <begin position="539"/>
        <end position="590"/>
    </location>
</feature>
<dbReference type="GO" id="GO:0006281">
    <property type="term" value="P:DNA repair"/>
    <property type="evidence" value="ECO:0007669"/>
    <property type="project" value="TreeGrafter"/>
</dbReference>
<dbReference type="InterPro" id="IPR023405">
    <property type="entry name" value="Topo_IA_core_domain"/>
</dbReference>
<comment type="similarity">
    <text evidence="2 7">Belongs to the type IA topoisomerase family.</text>
</comment>
<dbReference type="PROSITE" id="PS00396">
    <property type="entry name" value="TOPO_IA_1"/>
    <property type="match status" value="1"/>
</dbReference>
<dbReference type="EC" id="5.6.2.1" evidence="3 7"/>
<keyword evidence="5 7" id="KW-0238">DNA-binding</keyword>
<dbReference type="GO" id="GO:0005634">
    <property type="term" value="C:nucleus"/>
    <property type="evidence" value="ECO:0007669"/>
    <property type="project" value="TreeGrafter"/>
</dbReference>
<dbReference type="EMBL" id="NAJO01000053">
    <property type="protein sequence ID" value="OQN97503.1"/>
    <property type="molecule type" value="Genomic_DNA"/>
</dbReference>
<dbReference type="CDD" id="cd03362">
    <property type="entry name" value="TOPRIM_TopoIA_TopoIII"/>
    <property type="match status" value="1"/>
</dbReference>
<evidence type="ECO:0000259" key="9">
    <source>
        <dbReference type="PROSITE" id="PS50880"/>
    </source>
</evidence>
<dbReference type="FunFam" id="1.10.290.10:FF:000001">
    <property type="entry name" value="DNA topoisomerase"/>
    <property type="match status" value="1"/>
</dbReference>
<dbReference type="InterPro" id="IPR034144">
    <property type="entry name" value="TOPRIM_TopoIII"/>
</dbReference>
<dbReference type="InterPro" id="IPR013826">
    <property type="entry name" value="Topo_IA_cen_sub3"/>
</dbReference>
<dbReference type="InterPro" id="IPR003602">
    <property type="entry name" value="Topo_IA_DNA-bd_dom"/>
</dbReference>
<comment type="catalytic activity">
    <reaction evidence="1 7">
        <text>ATP-independent breakage of single-stranded DNA, followed by passage and rejoining.</text>
        <dbReference type="EC" id="5.6.2.1"/>
    </reaction>
</comment>
<dbReference type="Pfam" id="PF01751">
    <property type="entry name" value="Toprim"/>
    <property type="match status" value="1"/>
</dbReference>
<comment type="caution">
    <text evidence="11">The sequence shown here is derived from an EMBL/GenBank/DDBJ whole genome shotgun (WGS) entry which is preliminary data.</text>
</comment>
<evidence type="ECO:0000256" key="6">
    <source>
        <dbReference type="ARBA" id="ARBA00023235"/>
    </source>
</evidence>
<dbReference type="InterPro" id="IPR013825">
    <property type="entry name" value="Topo_IA_cen_sub2"/>
</dbReference>
<dbReference type="InterPro" id="IPR013497">
    <property type="entry name" value="Topo_IA_cen"/>
</dbReference>
<gene>
    <name evidence="11" type="ORF">B0A48_16656</name>
</gene>
<evidence type="ECO:0000313" key="12">
    <source>
        <dbReference type="Proteomes" id="UP000192596"/>
    </source>
</evidence>
<name>A0A1V8SEH2_9PEZI</name>
<reference evidence="12" key="1">
    <citation type="submission" date="2017-03" db="EMBL/GenBank/DDBJ databases">
        <title>Genomes of endolithic fungi from Antarctica.</title>
        <authorList>
            <person name="Coleine C."/>
            <person name="Masonjones S."/>
            <person name="Stajich J.E."/>
        </authorList>
    </citation>
    <scope>NUCLEOTIDE SEQUENCE [LARGE SCALE GENOMIC DNA]</scope>
    <source>
        <strain evidence="12">CCFEE 5527</strain>
    </source>
</reference>
<evidence type="ECO:0000313" key="11">
    <source>
        <dbReference type="EMBL" id="OQN97503.1"/>
    </source>
</evidence>
<accession>A0A1V8SEH2</accession>
<dbReference type="AlphaFoldDB" id="A0A1V8SEH2"/>
<dbReference type="GO" id="GO:0003677">
    <property type="term" value="F:DNA binding"/>
    <property type="evidence" value="ECO:0007669"/>
    <property type="project" value="UniProtKB-KW"/>
</dbReference>
<dbReference type="Gene3D" id="1.10.290.10">
    <property type="entry name" value="Topoisomerase I, domain 4"/>
    <property type="match status" value="1"/>
</dbReference>
<dbReference type="Proteomes" id="UP000192596">
    <property type="component" value="Unassembled WGS sequence"/>
</dbReference>